<dbReference type="Proteomes" id="UP000838878">
    <property type="component" value="Chromosome 8"/>
</dbReference>
<keyword evidence="16" id="KW-1185">Reference proteome</keyword>
<keyword evidence="9" id="KW-0411">Iron-sulfur</keyword>
<evidence type="ECO:0000313" key="16">
    <source>
        <dbReference type="Proteomes" id="UP000838878"/>
    </source>
</evidence>
<dbReference type="GO" id="GO:0046872">
    <property type="term" value="F:metal ion binding"/>
    <property type="evidence" value="ECO:0007669"/>
    <property type="project" value="UniProtKB-KW"/>
</dbReference>
<dbReference type="InterPro" id="IPR036691">
    <property type="entry name" value="Endo/exonu/phosph_ase_sf"/>
</dbReference>
<dbReference type="GO" id="GO:0051539">
    <property type="term" value="F:4 iron, 4 sulfur cluster binding"/>
    <property type="evidence" value="ECO:0007669"/>
    <property type="project" value="UniProtKB-KW"/>
</dbReference>
<dbReference type="PANTHER" id="PTHR13273">
    <property type="entry name" value="ANAMORSIN"/>
    <property type="match status" value="1"/>
</dbReference>
<name>A0A8J9VTY2_9NEOP</name>
<dbReference type="GO" id="GO:0005737">
    <property type="term" value="C:cytoplasm"/>
    <property type="evidence" value="ECO:0007669"/>
    <property type="project" value="UniProtKB-SubCell"/>
</dbReference>
<keyword evidence="10" id="KW-0496">Mitochondrion</keyword>
<feature type="compositionally biased region" description="Basic and acidic residues" evidence="11">
    <location>
        <begin position="406"/>
        <end position="420"/>
    </location>
</feature>
<sequence>MNYIKSGDNILIIWCNNEPSELSNLVNEIQSVANISVVLENSSRIAEDSRPLSSFDVILSNWLPPHAVQHSDQLLALIIKLLKPNGKLVLKDTRDLNTSLKLNGFINVTKIDKEHKAEKPNFEVGSKASLKLNSKPTVWKIDDTVEEAWTGKNDDEIIDSDMLLDEDDLKKPDQQSLRVCATTGKRKACADCSCGLAEELRGETKETPKSSCGSIMAESQNSDMCSVFEENVETNIENLTELEAGSCSNRADKRSRDIDTEEVWAEVGRRGKVMARSNNNNDTTPIPEEQIEISMCVNCKGNHMALAKVCPVYKKERRIRELMAEFNCTYKMAFTLYVPPSPQFETDNVSAPNEGLCNLIPMTTGDGPSYAEVVGNASSLPKEQSNNKSSKTSDRIAKKSKKKCDKRKDVSVEDESRIQSDFEEEEVQGNENKEECEKTDVQGLLLRIQEIIFMKNINFGKKEKIHIAILSETWLDPNKSIRISGYHIVRQDRGDGYGGVAIVIHNSIMFQARQIQCANPGIQLVEIKLLNCSNLEFIISVYCPSSVHTVANDWDSVFSLHNNKTIIAGDFNGHHSNWSYKTDVRGTQLFDTIVDKDYVNLNDGSTTRLKLVNGSDHLIIKFTTANCCATDADNKKRNFKKAKWEEYRRTLHAIFSVLVLASDPQEAYNQFINAVNSAADRYIPTVRMCTDPLRLQKFVPKPYWNSDISRAVAERRLALVTFRKNPTPNNLDLLQIKVAFAQRIIRRAKRKAWRQFCNTINETISTVEMLRRMRWIKGYRLPKTYIDEDTANRLLRSLTPDYTSSRKPKFTSVNTTLESSITIQEFNRAIKAKDTAPGDDSVSFSMLKHLPVNGKHILVKIYNMFLVSGFVPFQWRKAKIVPIPKASSSTQSIPECYLGDAFRCATCPYLGMPAFKPGEKVVLDLNSDI</sequence>
<organism evidence="15 16">
    <name type="scientific">Brenthis ino</name>
    <name type="common">lesser marbled fritillary</name>
    <dbReference type="NCBI Taxonomy" id="405034"/>
    <lineage>
        <taxon>Eukaryota</taxon>
        <taxon>Metazoa</taxon>
        <taxon>Ecdysozoa</taxon>
        <taxon>Arthropoda</taxon>
        <taxon>Hexapoda</taxon>
        <taxon>Insecta</taxon>
        <taxon>Pterygota</taxon>
        <taxon>Neoptera</taxon>
        <taxon>Endopterygota</taxon>
        <taxon>Lepidoptera</taxon>
        <taxon>Glossata</taxon>
        <taxon>Ditrysia</taxon>
        <taxon>Papilionoidea</taxon>
        <taxon>Nymphalidae</taxon>
        <taxon>Heliconiinae</taxon>
        <taxon>Argynnini</taxon>
        <taxon>Brenthis</taxon>
    </lineage>
</organism>
<dbReference type="InterPro" id="IPR046408">
    <property type="entry name" value="CIAPIN1"/>
</dbReference>
<gene>
    <name evidence="15" type="ORF">BINO364_LOCUS14941</name>
</gene>
<evidence type="ECO:0000259" key="12">
    <source>
        <dbReference type="Pfam" id="PF05093"/>
    </source>
</evidence>
<dbReference type="Gene3D" id="3.40.50.150">
    <property type="entry name" value="Vaccinia Virus protein VP39"/>
    <property type="match status" value="1"/>
</dbReference>
<evidence type="ECO:0000256" key="3">
    <source>
        <dbReference type="ARBA" id="ARBA00008169"/>
    </source>
</evidence>
<dbReference type="Pfam" id="PF20922">
    <property type="entry name" value="Anamorsin_N"/>
    <property type="match status" value="1"/>
</dbReference>
<evidence type="ECO:0000256" key="9">
    <source>
        <dbReference type="ARBA" id="ARBA00023014"/>
    </source>
</evidence>
<dbReference type="EMBL" id="OV170228">
    <property type="protein sequence ID" value="CAH0729893.1"/>
    <property type="molecule type" value="Genomic_DNA"/>
</dbReference>
<keyword evidence="5" id="KW-0963">Cytoplasm</keyword>
<evidence type="ECO:0000259" key="13">
    <source>
        <dbReference type="Pfam" id="PF14529"/>
    </source>
</evidence>
<evidence type="ECO:0000259" key="14">
    <source>
        <dbReference type="Pfam" id="PF20922"/>
    </source>
</evidence>
<feature type="region of interest" description="Disordered" evidence="11">
    <location>
        <begin position="378"/>
        <end position="434"/>
    </location>
</feature>
<evidence type="ECO:0008006" key="17">
    <source>
        <dbReference type="Google" id="ProtNLM"/>
    </source>
</evidence>
<feature type="non-terminal residue" evidence="15">
    <location>
        <position position="929"/>
    </location>
</feature>
<accession>A0A8J9VTY2</accession>
<evidence type="ECO:0000256" key="1">
    <source>
        <dbReference type="ARBA" id="ARBA00001966"/>
    </source>
</evidence>
<keyword evidence="6" id="KW-0001">2Fe-2S</keyword>
<dbReference type="PANTHER" id="PTHR13273:SF14">
    <property type="entry name" value="ANAMORSIN"/>
    <property type="match status" value="1"/>
</dbReference>
<evidence type="ECO:0000256" key="7">
    <source>
        <dbReference type="ARBA" id="ARBA00022723"/>
    </source>
</evidence>
<dbReference type="Pfam" id="PF14529">
    <property type="entry name" value="Exo_endo_phos_2"/>
    <property type="match status" value="1"/>
</dbReference>
<comment type="subcellular location">
    <subcellularLocation>
        <location evidence="2">Cytoplasm</location>
    </subcellularLocation>
</comment>
<evidence type="ECO:0000256" key="11">
    <source>
        <dbReference type="SAM" id="MobiDB-lite"/>
    </source>
</evidence>
<dbReference type="OrthoDB" id="311633at2759"/>
<evidence type="ECO:0000256" key="5">
    <source>
        <dbReference type="ARBA" id="ARBA00022490"/>
    </source>
</evidence>
<keyword evidence="8" id="KW-0408">Iron</keyword>
<dbReference type="HAMAP" id="MF_03115">
    <property type="entry name" value="Anamorsin"/>
    <property type="match status" value="1"/>
</dbReference>
<dbReference type="GO" id="GO:0003824">
    <property type="term" value="F:catalytic activity"/>
    <property type="evidence" value="ECO:0007669"/>
    <property type="project" value="InterPro"/>
</dbReference>
<keyword evidence="7" id="KW-0479">Metal-binding</keyword>
<feature type="domain" description="Anamorsin N-terminal" evidence="14">
    <location>
        <begin position="7"/>
        <end position="114"/>
    </location>
</feature>
<feature type="domain" description="Anamorsin C-terminal" evidence="12">
    <location>
        <begin position="887"/>
        <end position="922"/>
    </location>
</feature>
<evidence type="ECO:0000313" key="15">
    <source>
        <dbReference type="EMBL" id="CAH0729893.1"/>
    </source>
</evidence>
<comment type="similarity">
    <text evidence="3">Belongs to the anamorsin family.</text>
</comment>
<evidence type="ECO:0000256" key="6">
    <source>
        <dbReference type="ARBA" id="ARBA00022714"/>
    </source>
</evidence>
<proteinExistence type="inferred from homology"/>
<feature type="domain" description="Endonuclease/exonuclease/phosphatase" evidence="13">
    <location>
        <begin position="538"/>
        <end position="625"/>
    </location>
</feature>
<dbReference type="GO" id="GO:0016226">
    <property type="term" value="P:iron-sulfur cluster assembly"/>
    <property type="evidence" value="ECO:0007669"/>
    <property type="project" value="InterPro"/>
</dbReference>
<keyword evidence="4" id="KW-0004">4Fe-4S</keyword>
<evidence type="ECO:0000256" key="4">
    <source>
        <dbReference type="ARBA" id="ARBA00022485"/>
    </source>
</evidence>
<reference evidence="15" key="1">
    <citation type="submission" date="2021-12" db="EMBL/GenBank/DDBJ databases">
        <authorList>
            <person name="Martin H S."/>
        </authorList>
    </citation>
    <scope>NUCLEOTIDE SEQUENCE</scope>
</reference>
<dbReference type="InterPro" id="IPR007785">
    <property type="entry name" value="Anamorsin"/>
</dbReference>
<dbReference type="GO" id="GO:0051537">
    <property type="term" value="F:2 iron, 2 sulfur cluster binding"/>
    <property type="evidence" value="ECO:0007669"/>
    <property type="project" value="UniProtKB-KW"/>
</dbReference>
<dbReference type="SUPFAM" id="SSF56219">
    <property type="entry name" value="DNase I-like"/>
    <property type="match status" value="1"/>
</dbReference>
<evidence type="ECO:0000256" key="8">
    <source>
        <dbReference type="ARBA" id="ARBA00023004"/>
    </source>
</evidence>
<dbReference type="InterPro" id="IPR049011">
    <property type="entry name" value="Anamorsin_N_metazoan"/>
</dbReference>
<comment type="cofactor">
    <cofactor evidence="1">
        <name>[4Fe-4S] cluster</name>
        <dbReference type="ChEBI" id="CHEBI:49883"/>
    </cofactor>
</comment>
<dbReference type="Gene3D" id="3.60.10.10">
    <property type="entry name" value="Endonuclease/exonuclease/phosphatase"/>
    <property type="match status" value="1"/>
</dbReference>
<feature type="compositionally biased region" description="Polar residues" evidence="11">
    <location>
        <begin position="378"/>
        <end position="390"/>
    </location>
</feature>
<dbReference type="AlphaFoldDB" id="A0A8J9VTY2"/>
<protein>
    <recommendedName>
        <fullName evidence="17">Endonuclease/exonuclease/phosphatase domain-containing protein</fullName>
    </recommendedName>
</protein>
<dbReference type="Pfam" id="PF05093">
    <property type="entry name" value="CIAPIN1"/>
    <property type="match status" value="1"/>
</dbReference>
<dbReference type="InterPro" id="IPR029063">
    <property type="entry name" value="SAM-dependent_MTases_sf"/>
</dbReference>
<dbReference type="InterPro" id="IPR005135">
    <property type="entry name" value="Endo/exonuclease/phosphatase"/>
</dbReference>
<dbReference type="SUPFAM" id="SSF53335">
    <property type="entry name" value="S-adenosyl-L-methionine-dependent methyltransferases"/>
    <property type="match status" value="1"/>
</dbReference>
<evidence type="ECO:0000256" key="10">
    <source>
        <dbReference type="ARBA" id="ARBA00023128"/>
    </source>
</evidence>
<evidence type="ECO:0000256" key="2">
    <source>
        <dbReference type="ARBA" id="ARBA00004496"/>
    </source>
</evidence>